<dbReference type="GO" id="GO:0046872">
    <property type="term" value="F:metal ion binding"/>
    <property type="evidence" value="ECO:0007669"/>
    <property type="project" value="UniProtKB-KW"/>
</dbReference>
<sequence length="272" mass="30421">MRAREHVYHLNCFICAFCHTQLHKGDHFGMRDGVIYCRPHYEIILQTTDAELDGIPGEWRMTIGIGGPPMGVAGLPPGLGGYPPLSPVGSRLFYNGVGAVQKGRPRKRKCPSDDMQPLTPLPPGLELIGPPGELTLDSFRYDHQNQGPPGHNRTKRMRTSFKHHQIRTMKSYFSLNQNPDAKDLKQLAQKTGLSKRVLQVWFQNARAKWRRNILKQEHDRHVSDKLKDPSSLLGELRSVESLGGPLTDISGYSMSSGDEASSTMSFSDMCSQ</sequence>
<dbReference type="RefSeq" id="XP_047739198.1">
    <property type="nucleotide sequence ID" value="XM_047883242.1"/>
</dbReference>
<proteinExistence type="predicted"/>
<evidence type="ECO:0000256" key="3">
    <source>
        <dbReference type="ARBA" id="ARBA00022737"/>
    </source>
</evidence>
<dbReference type="InterPro" id="IPR001356">
    <property type="entry name" value="HD"/>
</dbReference>
<dbReference type="SMART" id="SM00389">
    <property type="entry name" value="HOX"/>
    <property type="match status" value="1"/>
</dbReference>
<dbReference type="PANTHER" id="PTHR24208:SF168">
    <property type="entry name" value="PROTEIN APTEROUS"/>
    <property type="match status" value="1"/>
</dbReference>
<evidence type="ECO:0000256" key="9">
    <source>
        <dbReference type="PROSITE-ProRule" id="PRU00108"/>
    </source>
</evidence>
<dbReference type="OMA" id="REMSVYC"/>
<evidence type="ECO:0000256" key="10">
    <source>
        <dbReference type="PROSITE-ProRule" id="PRU00125"/>
    </source>
</evidence>
<evidence type="ECO:0000256" key="4">
    <source>
        <dbReference type="ARBA" id="ARBA00022833"/>
    </source>
</evidence>
<reference evidence="16 17" key="1">
    <citation type="submission" date="2025-04" db="UniProtKB">
        <authorList>
            <consortium name="RefSeq"/>
        </authorList>
    </citation>
    <scope>IDENTIFICATION</scope>
    <source>
        <tissue evidence="16 17">Whole organism</tissue>
    </source>
</reference>
<dbReference type="AlphaFoldDB" id="A0A8B7PE85"/>
<dbReference type="SMART" id="SM00132">
    <property type="entry name" value="LIM"/>
    <property type="match status" value="1"/>
</dbReference>
<dbReference type="Pfam" id="PF00046">
    <property type="entry name" value="Homeodomain"/>
    <property type="match status" value="1"/>
</dbReference>
<keyword evidence="8 9" id="KW-0539">Nucleus</keyword>
<evidence type="ECO:0000256" key="8">
    <source>
        <dbReference type="ARBA" id="ARBA00023242"/>
    </source>
</evidence>
<feature type="region of interest" description="Disordered" evidence="12">
    <location>
        <begin position="103"/>
        <end position="123"/>
    </location>
</feature>
<feature type="DNA-binding region" description="Homeobox" evidence="9">
    <location>
        <begin position="154"/>
        <end position="213"/>
    </location>
</feature>
<dbReference type="GO" id="GO:0000977">
    <property type="term" value="F:RNA polymerase II transcription regulatory region sequence-specific DNA binding"/>
    <property type="evidence" value="ECO:0007669"/>
    <property type="project" value="TreeGrafter"/>
</dbReference>
<feature type="region of interest" description="Disordered" evidence="12">
    <location>
        <begin position="244"/>
        <end position="272"/>
    </location>
</feature>
<dbReference type="InterPro" id="IPR017970">
    <property type="entry name" value="Homeobox_CS"/>
</dbReference>
<dbReference type="InterPro" id="IPR001781">
    <property type="entry name" value="Znf_LIM"/>
</dbReference>
<evidence type="ECO:0000256" key="11">
    <source>
        <dbReference type="RuleBase" id="RU000682"/>
    </source>
</evidence>
<keyword evidence="15" id="KW-1185">Reference proteome</keyword>
<feature type="domain" description="LIM zinc-binding" evidence="13">
    <location>
        <begin position="1"/>
        <end position="47"/>
    </location>
</feature>
<organism evidence="15 16">
    <name type="scientific">Hyalella azteca</name>
    <name type="common">Amphipod</name>
    <dbReference type="NCBI Taxonomy" id="294128"/>
    <lineage>
        <taxon>Eukaryota</taxon>
        <taxon>Metazoa</taxon>
        <taxon>Ecdysozoa</taxon>
        <taxon>Arthropoda</taxon>
        <taxon>Crustacea</taxon>
        <taxon>Multicrustacea</taxon>
        <taxon>Malacostraca</taxon>
        <taxon>Eumalacostraca</taxon>
        <taxon>Peracarida</taxon>
        <taxon>Amphipoda</taxon>
        <taxon>Senticaudata</taxon>
        <taxon>Talitrida</taxon>
        <taxon>Talitroidea</taxon>
        <taxon>Hyalellidae</taxon>
        <taxon>Hyalella</taxon>
    </lineage>
</organism>
<dbReference type="InterPro" id="IPR009057">
    <property type="entry name" value="Homeodomain-like_sf"/>
</dbReference>
<evidence type="ECO:0000256" key="1">
    <source>
        <dbReference type="ARBA" id="ARBA00004123"/>
    </source>
</evidence>
<dbReference type="Pfam" id="PF00412">
    <property type="entry name" value="LIM"/>
    <property type="match status" value="1"/>
</dbReference>
<dbReference type="GO" id="GO:0000981">
    <property type="term" value="F:DNA-binding transcription factor activity, RNA polymerase II-specific"/>
    <property type="evidence" value="ECO:0007669"/>
    <property type="project" value="InterPro"/>
</dbReference>
<keyword evidence="7 9" id="KW-0371">Homeobox</keyword>
<dbReference type="GO" id="GO:0005634">
    <property type="term" value="C:nucleus"/>
    <property type="evidence" value="ECO:0007669"/>
    <property type="project" value="UniProtKB-SubCell"/>
</dbReference>
<comment type="subcellular location">
    <subcellularLocation>
        <location evidence="1 9 11">Nucleus</location>
    </subcellularLocation>
</comment>
<dbReference type="PROSITE" id="PS50023">
    <property type="entry name" value="LIM_DOMAIN_2"/>
    <property type="match status" value="1"/>
</dbReference>
<gene>
    <name evidence="16 17" type="primary">LOC108679498</name>
</gene>
<evidence type="ECO:0000256" key="6">
    <source>
        <dbReference type="ARBA" id="ARBA00023125"/>
    </source>
</evidence>
<dbReference type="PANTHER" id="PTHR24208">
    <property type="entry name" value="LIM/HOMEOBOX PROTEIN LHX"/>
    <property type="match status" value="1"/>
</dbReference>
<keyword evidence="2 10" id="KW-0479">Metal-binding</keyword>
<evidence type="ECO:0000256" key="2">
    <source>
        <dbReference type="ARBA" id="ARBA00022723"/>
    </source>
</evidence>
<keyword evidence="6 9" id="KW-0238">DNA-binding</keyword>
<keyword evidence="3" id="KW-0677">Repeat</keyword>
<feature type="compositionally biased region" description="Polar residues" evidence="12">
    <location>
        <begin position="250"/>
        <end position="272"/>
    </location>
</feature>
<dbReference type="Gene3D" id="1.10.10.60">
    <property type="entry name" value="Homeodomain-like"/>
    <property type="match status" value="1"/>
</dbReference>
<evidence type="ECO:0000256" key="5">
    <source>
        <dbReference type="ARBA" id="ARBA00023038"/>
    </source>
</evidence>
<dbReference type="GO" id="GO:0030182">
    <property type="term" value="P:neuron differentiation"/>
    <property type="evidence" value="ECO:0007669"/>
    <property type="project" value="TreeGrafter"/>
</dbReference>
<dbReference type="CDD" id="cd00086">
    <property type="entry name" value="homeodomain"/>
    <property type="match status" value="1"/>
</dbReference>
<name>A0A8B7PE85_HYAAZ</name>
<protein>
    <submittedName>
        <fullName evidence="16 17">LIM/homeobox protein Lhx2 isoform X1</fullName>
    </submittedName>
</protein>
<dbReference type="Gene3D" id="2.10.110.10">
    <property type="entry name" value="Cysteine Rich Protein"/>
    <property type="match status" value="1"/>
</dbReference>
<evidence type="ECO:0000259" key="13">
    <source>
        <dbReference type="PROSITE" id="PS50023"/>
    </source>
</evidence>
<dbReference type="OrthoDB" id="9990008at2759"/>
<evidence type="ECO:0000313" key="17">
    <source>
        <dbReference type="RefSeq" id="XP_047739198.1"/>
    </source>
</evidence>
<dbReference type="FunFam" id="1.10.10.60:FF:000027">
    <property type="entry name" value="LIM/homeobox protein Lhx9"/>
    <property type="match status" value="1"/>
</dbReference>
<accession>A0A8B7PE85</accession>
<dbReference type="SUPFAM" id="SSF46689">
    <property type="entry name" value="Homeodomain-like"/>
    <property type="match status" value="1"/>
</dbReference>
<dbReference type="Proteomes" id="UP000694843">
    <property type="component" value="Unplaced"/>
</dbReference>
<dbReference type="RefSeq" id="XP_018023611.2">
    <property type="nucleotide sequence ID" value="XM_018168122.2"/>
</dbReference>
<keyword evidence="5 10" id="KW-0440">LIM domain</keyword>
<dbReference type="PROSITE" id="PS50071">
    <property type="entry name" value="HOMEOBOX_2"/>
    <property type="match status" value="1"/>
</dbReference>
<dbReference type="KEGG" id="hazt:108679498"/>
<evidence type="ECO:0000256" key="7">
    <source>
        <dbReference type="ARBA" id="ARBA00023155"/>
    </source>
</evidence>
<dbReference type="GeneID" id="108679498"/>
<dbReference type="InterPro" id="IPR050453">
    <property type="entry name" value="LIM_Homeobox_TF"/>
</dbReference>
<feature type="domain" description="Homeobox" evidence="14">
    <location>
        <begin position="152"/>
        <end position="212"/>
    </location>
</feature>
<keyword evidence="4 10" id="KW-0862">Zinc</keyword>
<evidence type="ECO:0000313" key="16">
    <source>
        <dbReference type="RefSeq" id="XP_018023611.2"/>
    </source>
</evidence>
<dbReference type="PROSITE" id="PS00027">
    <property type="entry name" value="HOMEOBOX_1"/>
    <property type="match status" value="1"/>
</dbReference>
<evidence type="ECO:0000313" key="15">
    <source>
        <dbReference type="Proteomes" id="UP000694843"/>
    </source>
</evidence>
<evidence type="ECO:0000259" key="14">
    <source>
        <dbReference type="PROSITE" id="PS50071"/>
    </source>
</evidence>
<evidence type="ECO:0000256" key="12">
    <source>
        <dbReference type="SAM" id="MobiDB-lite"/>
    </source>
</evidence>